<keyword evidence="7" id="KW-0472">Membrane</keyword>
<evidence type="ECO:0000256" key="7">
    <source>
        <dbReference type="ARBA" id="ARBA00023136"/>
    </source>
</evidence>
<sequence>MGDDVALYWSLFHDQFPDDWKTEPGFVQYLSQLSSLSAEKLQLEPERLEEERRCVLGSTQRLAFNNYKTFIETAECSQTVFTDFVSVERHVEQLLERLPGFLEACQQFSSSAQQVNSSRQQMSLALSRHSQLLEVLEIPQVVDTCVRNGYYEEALDLCSHVRHMERKHGHLPIVKGIWEDVERSMSLMQSQLLASLRASIQLPACLRAVGFLRRMECFSPAELRLRFLQARDTWLTSVLSAIPRDDPYHHLTRTIEVSRVHLFDILTQYRAIFPDDDSAYHSSLTTPTHVNGALFYTWLGSKVNEFLKVLEWDLGRGVSGRTDSLLSQSMYFGLSFSRIGADFRPLIVPVFVRVTVDVYQRALRSAKHRPAPLPGSLADSAHLSLDHPPLAGLTNGILGGLNEVRQCAPVAVGHELARETRRLLDSTVHDIAELHRRGGGPLTSEEETSFQQLVRVTVHHFLPFVAKCFSSLFTKPTLTNLTLTTPLSSHHTPPLSSHTLLEWEELDVAAIATPLQPLCPEVFAELEQIAHDHVNAILDHVTEVDDNVIDAKDHVTNTEDHVTNAEDHVTNKESGPSTGGGNETADIRNTTDRVTTPDSHVTGDDVTDLTTPPPPSPQQPLTPKLTATDTTTA</sequence>
<evidence type="ECO:0000256" key="1">
    <source>
        <dbReference type="ARBA" id="ARBA00004395"/>
    </source>
</evidence>
<dbReference type="AlphaFoldDB" id="A0AA35XJ47"/>
<dbReference type="Proteomes" id="UP001174909">
    <property type="component" value="Unassembled WGS sequence"/>
</dbReference>
<keyword evidence="5" id="KW-0653">Protein transport</keyword>
<feature type="compositionally biased region" description="Basic and acidic residues" evidence="9">
    <location>
        <begin position="557"/>
        <end position="571"/>
    </location>
</feature>
<gene>
    <name evidence="10" type="ORF">GBAR_LOCUS29255</name>
</gene>
<dbReference type="InterPro" id="IPR007255">
    <property type="entry name" value="COG8"/>
</dbReference>
<dbReference type="GO" id="GO:0000139">
    <property type="term" value="C:Golgi membrane"/>
    <property type="evidence" value="ECO:0007669"/>
    <property type="project" value="UniProtKB-SubCell"/>
</dbReference>
<dbReference type="PANTHER" id="PTHR21311">
    <property type="entry name" value="CONSERVED OLIGOMERIC GOLGI COMPLEX COMPONENT 8"/>
    <property type="match status" value="1"/>
</dbReference>
<dbReference type="GO" id="GO:0017119">
    <property type="term" value="C:Golgi transport complex"/>
    <property type="evidence" value="ECO:0007669"/>
    <property type="project" value="InterPro"/>
</dbReference>
<comment type="similarity">
    <text evidence="2">Belongs to the COG8 family.</text>
</comment>
<dbReference type="GO" id="GO:0006891">
    <property type="term" value="P:intra-Golgi vesicle-mediated transport"/>
    <property type="evidence" value="ECO:0007669"/>
    <property type="project" value="TreeGrafter"/>
</dbReference>
<evidence type="ECO:0000256" key="3">
    <source>
        <dbReference type="ARBA" id="ARBA00020983"/>
    </source>
</evidence>
<dbReference type="SUPFAM" id="SSF74788">
    <property type="entry name" value="Cullin repeat-like"/>
    <property type="match status" value="1"/>
</dbReference>
<evidence type="ECO:0000256" key="8">
    <source>
        <dbReference type="ARBA" id="ARBA00031347"/>
    </source>
</evidence>
<name>A0AA35XJ47_GEOBA</name>
<evidence type="ECO:0000313" key="10">
    <source>
        <dbReference type="EMBL" id="CAI8053515.1"/>
    </source>
</evidence>
<evidence type="ECO:0000313" key="11">
    <source>
        <dbReference type="Proteomes" id="UP001174909"/>
    </source>
</evidence>
<feature type="compositionally biased region" description="Pro residues" evidence="9">
    <location>
        <begin position="611"/>
        <end position="620"/>
    </location>
</feature>
<evidence type="ECO:0000256" key="4">
    <source>
        <dbReference type="ARBA" id="ARBA00022448"/>
    </source>
</evidence>
<evidence type="ECO:0000256" key="9">
    <source>
        <dbReference type="SAM" id="MobiDB-lite"/>
    </source>
</evidence>
<keyword evidence="11" id="KW-1185">Reference proteome</keyword>
<dbReference type="InterPro" id="IPR016159">
    <property type="entry name" value="Cullin_repeat-like_dom_sf"/>
</dbReference>
<dbReference type="EMBL" id="CASHTH010004098">
    <property type="protein sequence ID" value="CAI8053515.1"/>
    <property type="molecule type" value="Genomic_DNA"/>
</dbReference>
<evidence type="ECO:0000256" key="2">
    <source>
        <dbReference type="ARBA" id="ARBA00006419"/>
    </source>
</evidence>
<accession>A0AA35XJ47</accession>
<reference evidence="10" key="1">
    <citation type="submission" date="2023-03" db="EMBL/GenBank/DDBJ databases">
        <authorList>
            <person name="Steffen K."/>
            <person name="Cardenas P."/>
        </authorList>
    </citation>
    <scope>NUCLEOTIDE SEQUENCE</scope>
</reference>
<dbReference type="Pfam" id="PF04124">
    <property type="entry name" value="Dor1"/>
    <property type="match status" value="1"/>
</dbReference>
<comment type="subcellular location">
    <subcellularLocation>
        <location evidence="1">Golgi apparatus membrane</location>
        <topology evidence="1">Peripheral membrane protein</topology>
    </subcellularLocation>
</comment>
<evidence type="ECO:0000256" key="5">
    <source>
        <dbReference type="ARBA" id="ARBA00022927"/>
    </source>
</evidence>
<keyword evidence="6" id="KW-0333">Golgi apparatus</keyword>
<evidence type="ECO:0000256" key="6">
    <source>
        <dbReference type="ARBA" id="ARBA00023034"/>
    </source>
</evidence>
<dbReference type="GO" id="GO:0015031">
    <property type="term" value="P:protein transport"/>
    <property type="evidence" value="ECO:0007669"/>
    <property type="project" value="UniProtKB-KW"/>
</dbReference>
<feature type="region of interest" description="Disordered" evidence="9">
    <location>
        <begin position="557"/>
        <end position="633"/>
    </location>
</feature>
<dbReference type="PANTHER" id="PTHR21311:SF0">
    <property type="entry name" value="CONSERVED OLIGOMERIC GOLGI COMPLEX SUBUNIT 8"/>
    <property type="match status" value="1"/>
</dbReference>
<proteinExistence type="inferred from homology"/>
<organism evidence="10 11">
    <name type="scientific">Geodia barretti</name>
    <name type="common">Barrett's horny sponge</name>
    <dbReference type="NCBI Taxonomy" id="519541"/>
    <lineage>
        <taxon>Eukaryota</taxon>
        <taxon>Metazoa</taxon>
        <taxon>Porifera</taxon>
        <taxon>Demospongiae</taxon>
        <taxon>Heteroscleromorpha</taxon>
        <taxon>Tetractinellida</taxon>
        <taxon>Astrophorina</taxon>
        <taxon>Geodiidae</taxon>
        <taxon>Geodia</taxon>
    </lineage>
</organism>
<keyword evidence="4" id="KW-0813">Transport</keyword>
<feature type="compositionally biased region" description="Low complexity" evidence="9">
    <location>
        <begin position="621"/>
        <end position="633"/>
    </location>
</feature>
<comment type="caution">
    <text evidence="10">The sequence shown here is derived from an EMBL/GenBank/DDBJ whole genome shotgun (WGS) entry which is preliminary data.</text>
</comment>
<protein>
    <recommendedName>
        <fullName evidence="3">Conserved oligomeric Golgi complex subunit 8</fullName>
    </recommendedName>
    <alternativeName>
        <fullName evidence="8">Component of oligomeric Golgi complex 8</fullName>
    </alternativeName>
</protein>